<reference evidence="2 3" key="2">
    <citation type="submission" date="2019-09" db="EMBL/GenBank/DDBJ databases">
        <authorList>
            <person name="Mazur A."/>
        </authorList>
    </citation>
    <scope>NUCLEOTIDE SEQUENCE [LARGE SCALE GENOMIC DNA]</scope>
    <source>
        <strain evidence="2 3">3729k</strain>
    </source>
</reference>
<dbReference type="PANTHER" id="PTHR42103">
    <property type="entry name" value="ALPHA/BETA-HYDROLASES SUPERFAMILY PROTEIN"/>
    <property type="match status" value="1"/>
</dbReference>
<dbReference type="EMBL" id="VUOD01000010">
    <property type="protein sequence ID" value="KAA2284102.1"/>
    <property type="molecule type" value="Genomic_DNA"/>
</dbReference>
<keyword evidence="2" id="KW-0378">Hydrolase</keyword>
<proteinExistence type="predicted"/>
<dbReference type="Gene3D" id="3.40.50.1820">
    <property type="entry name" value="alpha/beta hydrolase"/>
    <property type="match status" value="1"/>
</dbReference>
<dbReference type="RefSeq" id="WP_149861243.1">
    <property type="nucleotide sequence ID" value="NZ_VUOD01000010.1"/>
</dbReference>
<organism evidence="2 3">
    <name type="scientific">Arenimonas fontis</name>
    <dbReference type="NCBI Taxonomy" id="2608255"/>
    <lineage>
        <taxon>Bacteria</taxon>
        <taxon>Pseudomonadati</taxon>
        <taxon>Pseudomonadota</taxon>
        <taxon>Gammaproteobacteria</taxon>
        <taxon>Lysobacterales</taxon>
        <taxon>Lysobacteraceae</taxon>
        <taxon>Arenimonas</taxon>
    </lineage>
</organism>
<reference evidence="2 3" key="1">
    <citation type="submission" date="2019-09" db="EMBL/GenBank/DDBJ databases">
        <title>Arenimonas chukotkensis sp. nov., a bacterium isolated from Chukotka hot spring, Arctic region, Russia.</title>
        <authorList>
            <person name="Zayulina K.S."/>
            <person name="Prokofeva M.I."/>
            <person name="Elcheninov A.G."/>
            <person name="Novikov A."/>
            <person name="Kochetkova T.V."/>
            <person name="Kublanov I.V."/>
        </authorList>
    </citation>
    <scope>NUCLEOTIDE SEQUENCE [LARGE SCALE GENOMIC DNA]</scope>
    <source>
        <strain evidence="2 3">3729k</strain>
    </source>
</reference>
<dbReference type="Pfam" id="PF12146">
    <property type="entry name" value="Hydrolase_4"/>
    <property type="match status" value="1"/>
</dbReference>
<dbReference type="GO" id="GO:0016787">
    <property type="term" value="F:hydrolase activity"/>
    <property type="evidence" value="ECO:0007669"/>
    <property type="project" value="UniProtKB-KW"/>
</dbReference>
<dbReference type="AlphaFoldDB" id="A0A5B2ZAC1"/>
<name>A0A5B2ZAC1_9GAMM</name>
<sequence>MDALPAFPTESGSLYLPGPAGRLELMVDLPEEDTGRAGVAIVCHPNPPDGGTLHNKVVTMTARALSELGIPAVRFNFRGVGQSEGSFDNGRGEVLDLLAVAAWAQKQRPGDALWLAGFSFGSWVALKAARQLPVKQMISIAPPVGLRDFTGVLPPDCPWLVIVPEADEVVDPQGVYDWIEGLDPKPALVRMPDTSHFFHRRLMDLRGAIKNGVRKNLPPPRND</sequence>
<feature type="domain" description="Serine aminopeptidase S33" evidence="1">
    <location>
        <begin position="50"/>
        <end position="147"/>
    </location>
</feature>
<keyword evidence="3" id="KW-1185">Reference proteome</keyword>
<gene>
    <name evidence="2" type="ORF">F0415_10840</name>
</gene>
<comment type="caution">
    <text evidence="2">The sequence shown here is derived from an EMBL/GenBank/DDBJ whole genome shotgun (WGS) entry which is preliminary data.</text>
</comment>
<dbReference type="PANTHER" id="PTHR42103:SF2">
    <property type="entry name" value="AB HYDROLASE-1 DOMAIN-CONTAINING PROTEIN"/>
    <property type="match status" value="1"/>
</dbReference>
<evidence type="ECO:0000259" key="1">
    <source>
        <dbReference type="Pfam" id="PF12146"/>
    </source>
</evidence>
<dbReference type="SUPFAM" id="SSF53474">
    <property type="entry name" value="alpha/beta-Hydrolases"/>
    <property type="match status" value="1"/>
</dbReference>
<protein>
    <submittedName>
        <fullName evidence="2">Alpha/beta hydrolase</fullName>
    </submittedName>
</protein>
<dbReference type="InterPro" id="IPR022742">
    <property type="entry name" value="Hydrolase_4"/>
</dbReference>
<accession>A0A5B2ZAC1</accession>
<dbReference type="Proteomes" id="UP000322165">
    <property type="component" value="Unassembled WGS sequence"/>
</dbReference>
<evidence type="ECO:0000313" key="2">
    <source>
        <dbReference type="EMBL" id="KAA2284102.1"/>
    </source>
</evidence>
<evidence type="ECO:0000313" key="3">
    <source>
        <dbReference type="Proteomes" id="UP000322165"/>
    </source>
</evidence>
<dbReference type="InterPro" id="IPR029058">
    <property type="entry name" value="AB_hydrolase_fold"/>
</dbReference>